<feature type="region of interest" description="Disordered" evidence="1">
    <location>
        <begin position="122"/>
        <end position="178"/>
    </location>
</feature>
<evidence type="ECO:0000256" key="1">
    <source>
        <dbReference type="SAM" id="MobiDB-lite"/>
    </source>
</evidence>
<protein>
    <submittedName>
        <fullName evidence="2">Uncharacterized protein</fullName>
    </submittedName>
</protein>
<reference evidence="2" key="1">
    <citation type="submission" date="2017-07" db="EMBL/GenBank/DDBJ databases">
        <title>Taro Niue Genome Assembly and Annotation.</title>
        <authorList>
            <person name="Atibalentja N."/>
            <person name="Keating K."/>
            <person name="Fields C.J."/>
        </authorList>
    </citation>
    <scope>NUCLEOTIDE SEQUENCE</scope>
    <source>
        <strain evidence="2">Niue_2</strain>
        <tissue evidence="2">Leaf</tissue>
    </source>
</reference>
<evidence type="ECO:0000313" key="2">
    <source>
        <dbReference type="EMBL" id="MQL95327.1"/>
    </source>
</evidence>
<name>A0A843VLS4_COLES</name>
<dbReference type="Proteomes" id="UP000652761">
    <property type="component" value="Unassembled WGS sequence"/>
</dbReference>
<proteinExistence type="predicted"/>
<feature type="compositionally biased region" description="Polar residues" evidence="1">
    <location>
        <begin position="122"/>
        <end position="146"/>
    </location>
</feature>
<sequence>QTSEIHEKLWFSGRLEDEKKVHTQHLPHSEDATEEGDATGDASVCADATSVYRGAHGDRDTRGIGFAKFHNYCNYFCFCSCCDCRYFYLGVNLLLKLLDNIFCKGSVDTTIIGVDTMAQNKGRNVKKSSTSVDTRPGQVDTSNRSTPDAIRSTLDGSPRGPVLQSGTAGRHWNISGRH</sequence>
<organism evidence="2 3">
    <name type="scientific">Colocasia esculenta</name>
    <name type="common">Wild taro</name>
    <name type="synonym">Arum esculentum</name>
    <dbReference type="NCBI Taxonomy" id="4460"/>
    <lineage>
        <taxon>Eukaryota</taxon>
        <taxon>Viridiplantae</taxon>
        <taxon>Streptophyta</taxon>
        <taxon>Embryophyta</taxon>
        <taxon>Tracheophyta</taxon>
        <taxon>Spermatophyta</taxon>
        <taxon>Magnoliopsida</taxon>
        <taxon>Liliopsida</taxon>
        <taxon>Araceae</taxon>
        <taxon>Aroideae</taxon>
        <taxon>Colocasieae</taxon>
        <taxon>Colocasia</taxon>
    </lineage>
</organism>
<comment type="caution">
    <text evidence="2">The sequence shown here is derived from an EMBL/GenBank/DDBJ whole genome shotgun (WGS) entry which is preliminary data.</text>
</comment>
<dbReference type="EMBL" id="NMUH01001782">
    <property type="protein sequence ID" value="MQL95327.1"/>
    <property type="molecule type" value="Genomic_DNA"/>
</dbReference>
<dbReference type="AlphaFoldDB" id="A0A843VLS4"/>
<feature type="non-terminal residue" evidence="2">
    <location>
        <position position="178"/>
    </location>
</feature>
<gene>
    <name evidence="2" type="ORF">Taro_027992</name>
</gene>
<evidence type="ECO:0000313" key="3">
    <source>
        <dbReference type="Proteomes" id="UP000652761"/>
    </source>
</evidence>
<keyword evidence="3" id="KW-1185">Reference proteome</keyword>
<accession>A0A843VLS4</accession>